<dbReference type="EMBL" id="CP119878">
    <property type="protein sequence ID" value="WFD34314.1"/>
    <property type="molecule type" value="Genomic_DNA"/>
</dbReference>
<evidence type="ECO:0000313" key="7">
    <source>
        <dbReference type="EMBL" id="WFD34314.1"/>
    </source>
</evidence>
<keyword evidence="4" id="KW-0411">Iron-sulfur</keyword>
<evidence type="ECO:0000256" key="5">
    <source>
        <dbReference type="SAM" id="MobiDB-lite"/>
    </source>
</evidence>
<dbReference type="GO" id="GO:0046872">
    <property type="term" value="F:metal ion binding"/>
    <property type="evidence" value="ECO:0007669"/>
    <property type="project" value="UniProtKB-KW"/>
</dbReference>
<evidence type="ECO:0000256" key="1">
    <source>
        <dbReference type="ARBA" id="ARBA00022714"/>
    </source>
</evidence>
<dbReference type="PANTHER" id="PTHR42782">
    <property type="entry name" value="SI:CH73-314G15.3"/>
    <property type="match status" value="1"/>
</dbReference>
<dbReference type="CDD" id="cd03467">
    <property type="entry name" value="Rieske"/>
    <property type="match status" value="1"/>
</dbReference>
<dbReference type="Gene3D" id="2.102.10.10">
    <property type="entry name" value="Rieske [2Fe-2S] iron-sulphur domain"/>
    <property type="match status" value="1"/>
</dbReference>
<dbReference type="InterPro" id="IPR009078">
    <property type="entry name" value="Ferritin-like_SF"/>
</dbReference>
<accession>A0AAF0ESJ9</accession>
<dbReference type="Pfam" id="PF00355">
    <property type="entry name" value="Rieske"/>
    <property type="match status" value="1"/>
</dbReference>
<keyword evidence="8" id="KW-1185">Reference proteome</keyword>
<feature type="domain" description="Rieske" evidence="6">
    <location>
        <begin position="40"/>
        <end position="112"/>
    </location>
</feature>
<dbReference type="PANTHER" id="PTHR42782:SF2">
    <property type="entry name" value="3-OXOACYL-[ACYL-CARRIER-PROTEIN] SYNTHASE-LIKE PROTEIN"/>
    <property type="match status" value="1"/>
</dbReference>
<evidence type="ECO:0000313" key="8">
    <source>
        <dbReference type="Proteomes" id="UP001219933"/>
    </source>
</evidence>
<dbReference type="SUPFAM" id="SSF50022">
    <property type="entry name" value="ISP domain"/>
    <property type="match status" value="1"/>
</dbReference>
<dbReference type="InterPro" id="IPR017941">
    <property type="entry name" value="Rieske_2Fe-2S"/>
</dbReference>
<dbReference type="Pfam" id="PF04305">
    <property type="entry name" value="DUF455"/>
    <property type="match status" value="1"/>
</dbReference>
<organism evidence="7 8">
    <name type="scientific">Malassezia cuniculi</name>
    <dbReference type="NCBI Taxonomy" id="948313"/>
    <lineage>
        <taxon>Eukaryota</taxon>
        <taxon>Fungi</taxon>
        <taxon>Dikarya</taxon>
        <taxon>Basidiomycota</taxon>
        <taxon>Ustilaginomycotina</taxon>
        <taxon>Malasseziomycetes</taxon>
        <taxon>Malasseziales</taxon>
        <taxon>Malasseziaceae</taxon>
        <taxon>Malassezia</taxon>
    </lineage>
</organism>
<gene>
    <name evidence="7" type="ORF">MCUN1_001153</name>
</gene>
<keyword evidence="2" id="KW-0479">Metal-binding</keyword>
<reference evidence="7" key="1">
    <citation type="submission" date="2023-03" db="EMBL/GenBank/DDBJ databases">
        <title>Mating type loci evolution in Malassezia.</title>
        <authorList>
            <person name="Coelho M.A."/>
        </authorList>
    </citation>
    <scope>NUCLEOTIDE SEQUENCE</scope>
    <source>
        <strain evidence="7">CBS 11721</strain>
    </source>
</reference>
<evidence type="ECO:0000256" key="2">
    <source>
        <dbReference type="ARBA" id="ARBA00022723"/>
    </source>
</evidence>
<proteinExistence type="predicted"/>
<evidence type="ECO:0000256" key="4">
    <source>
        <dbReference type="ARBA" id="ARBA00023014"/>
    </source>
</evidence>
<evidence type="ECO:0000256" key="3">
    <source>
        <dbReference type="ARBA" id="ARBA00023004"/>
    </source>
</evidence>
<dbReference type="CDD" id="cd00657">
    <property type="entry name" value="Ferritin_like"/>
    <property type="match status" value="1"/>
</dbReference>
<dbReference type="AlphaFoldDB" id="A0AAF0ESJ9"/>
<dbReference type="SUPFAM" id="SSF47240">
    <property type="entry name" value="Ferritin-like"/>
    <property type="match status" value="1"/>
</dbReference>
<dbReference type="Proteomes" id="UP001219933">
    <property type="component" value="Chromosome 2"/>
</dbReference>
<dbReference type="PROSITE" id="PS51296">
    <property type="entry name" value="RIESKE"/>
    <property type="match status" value="1"/>
</dbReference>
<sequence length="482" mass="52809">MLRVRVARTSELAAARHHVTMRRSDTDEYHSVLLYSFAGDGKADYYCMEATCPHLGAPLENAHVEQAPDDVEDLVVVCPWHQYDFSLSTGESSTGLKSCVYAVTVHDDEVFIEPPTLDEKDGESVWQIINVRPVSEAFADIKAAEPATHSHAAADAHSGRVDVDAAASFDPSTIPPPDPKPRTLIAWAVLILNTADPLTKVAYTRYAGDAFRNGECRVIGGSERADGTMNPAEVPPETPPRLDSEVCVAPGAEGKRGRGGTERSRIALLHSLANIEQWAIDLAWDIIARAPRLAARMPGKIRMPVHFFSDFVKVACDEAKHFTLLQRRLLEMGSYFGALPVHHGLWQSAIETADDLLARLSIIHLVHEARGLDVNPVTIKKFATAGDTRSVESLTVIHLDEITHVSAGHRWLTYLCQQHDPPLDPVNTFRSCVHHNFVGRLKGPFNAQDRATAGLSPAWYEGLVGEKESTRRGVARAEVPGG</sequence>
<evidence type="ECO:0000259" key="6">
    <source>
        <dbReference type="PROSITE" id="PS51296"/>
    </source>
</evidence>
<dbReference type="GO" id="GO:0051537">
    <property type="term" value="F:2 iron, 2 sulfur cluster binding"/>
    <property type="evidence" value="ECO:0007669"/>
    <property type="project" value="UniProtKB-KW"/>
</dbReference>
<name>A0AAF0ESJ9_9BASI</name>
<keyword evidence="1" id="KW-0001">2Fe-2S</keyword>
<protein>
    <recommendedName>
        <fullName evidence="6">Rieske domain-containing protein</fullName>
    </recommendedName>
</protein>
<dbReference type="InterPro" id="IPR036922">
    <property type="entry name" value="Rieske_2Fe-2S_sf"/>
</dbReference>
<feature type="region of interest" description="Disordered" evidence="5">
    <location>
        <begin position="222"/>
        <end position="241"/>
    </location>
</feature>
<keyword evidence="3" id="KW-0408">Iron</keyword>
<dbReference type="InterPro" id="IPR007402">
    <property type="entry name" value="DUF455"/>
</dbReference>